<dbReference type="AlphaFoldDB" id="A0A3M2M457"/>
<dbReference type="OrthoDB" id="9782872at2"/>
<dbReference type="EMBL" id="RFFG01000023">
    <property type="protein sequence ID" value="RMI43850.1"/>
    <property type="molecule type" value="Genomic_DNA"/>
</dbReference>
<evidence type="ECO:0000259" key="4">
    <source>
        <dbReference type="PROSITE" id="PS51677"/>
    </source>
</evidence>
<feature type="domain" description="NodB homology" evidence="4">
    <location>
        <begin position="75"/>
        <end position="295"/>
    </location>
</feature>
<evidence type="ECO:0000256" key="1">
    <source>
        <dbReference type="ARBA" id="ARBA00004613"/>
    </source>
</evidence>
<dbReference type="PROSITE" id="PS51677">
    <property type="entry name" value="NODB"/>
    <property type="match status" value="1"/>
</dbReference>
<evidence type="ECO:0000256" key="2">
    <source>
        <dbReference type="ARBA" id="ARBA00022729"/>
    </source>
</evidence>
<evidence type="ECO:0000256" key="3">
    <source>
        <dbReference type="SAM" id="MobiDB-lite"/>
    </source>
</evidence>
<keyword evidence="6" id="KW-1185">Reference proteome</keyword>
<dbReference type="PANTHER" id="PTHR34216:SF3">
    <property type="entry name" value="POLY-BETA-1,6-N-ACETYL-D-GLUCOSAMINE N-DEACETYLASE"/>
    <property type="match status" value="1"/>
</dbReference>
<dbReference type="SUPFAM" id="SSF88713">
    <property type="entry name" value="Glycoside hydrolase/deacetylase"/>
    <property type="match status" value="1"/>
</dbReference>
<dbReference type="CDD" id="cd10918">
    <property type="entry name" value="CE4_NodB_like_5s_6s"/>
    <property type="match status" value="1"/>
</dbReference>
<feature type="region of interest" description="Disordered" evidence="3">
    <location>
        <begin position="272"/>
        <end position="295"/>
    </location>
</feature>
<comment type="subcellular location">
    <subcellularLocation>
        <location evidence="1">Secreted</location>
    </subcellularLocation>
</comment>
<name>A0A3M2M457_9ACTN</name>
<proteinExistence type="predicted"/>
<dbReference type="Proteomes" id="UP000282674">
    <property type="component" value="Unassembled WGS sequence"/>
</dbReference>
<gene>
    <name evidence="5" type="ORF">EBO15_15225</name>
</gene>
<dbReference type="Pfam" id="PF01522">
    <property type="entry name" value="Polysacc_deac_1"/>
    <property type="match status" value="1"/>
</dbReference>
<dbReference type="Gene3D" id="3.20.20.370">
    <property type="entry name" value="Glycoside hydrolase/deacetylase"/>
    <property type="match status" value="1"/>
</dbReference>
<keyword evidence="2" id="KW-0732">Signal</keyword>
<dbReference type="InterPro" id="IPR011330">
    <property type="entry name" value="Glyco_hydro/deAcase_b/a-brl"/>
</dbReference>
<accession>A0A3M2M457</accession>
<dbReference type="PANTHER" id="PTHR34216">
    <property type="match status" value="1"/>
</dbReference>
<protein>
    <submittedName>
        <fullName evidence="5">Polysaccharide deacetylase family protein</fullName>
    </submittedName>
</protein>
<dbReference type="GO" id="GO:0005975">
    <property type="term" value="P:carbohydrate metabolic process"/>
    <property type="evidence" value="ECO:0007669"/>
    <property type="project" value="InterPro"/>
</dbReference>
<organism evidence="5 6">
    <name type="scientific">Actinomadura harenae</name>
    <dbReference type="NCBI Taxonomy" id="2483351"/>
    <lineage>
        <taxon>Bacteria</taxon>
        <taxon>Bacillati</taxon>
        <taxon>Actinomycetota</taxon>
        <taxon>Actinomycetes</taxon>
        <taxon>Streptosporangiales</taxon>
        <taxon>Thermomonosporaceae</taxon>
        <taxon>Actinomadura</taxon>
    </lineage>
</organism>
<reference evidence="5 6" key="1">
    <citation type="submission" date="2018-10" db="EMBL/GenBank/DDBJ databases">
        <title>Isolation from soil.</title>
        <authorList>
            <person name="Hu J."/>
        </authorList>
    </citation>
    <scope>NUCLEOTIDE SEQUENCE [LARGE SCALE GENOMIC DNA]</scope>
    <source>
        <strain evidence="5 6">NEAU-Ht49</strain>
    </source>
</reference>
<evidence type="ECO:0000313" key="6">
    <source>
        <dbReference type="Proteomes" id="UP000282674"/>
    </source>
</evidence>
<sequence length="295" mass="31846">MYHSVTDRPTPETRGLSVPVAAFAEQMAHLAAHGFTPVPFSAVASPAPGRSAARKSARTDAPDPAQGSARAHLERPVVITFDDGYADFHENALPILERHGFAATVFVTTGWLADAGADAAGRPLDRMLSWAQVAEAAAHGIEIGGHSHSHPQLDQLGDHALREELVRSRGLLEERLGTRIRTMAYPFGYSSARVRRMVRSAGYDTACAVANRMAAGAADPLAVPRLTVRATTGPGTFARVVEGRGIPLIFLKDHALTRGYAVLRRTRSTLRRAAPSPRLTTPTGRNVENRVEERW</sequence>
<dbReference type="InterPro" id="IPR002509">
    <property type="entry name" value="NODB_dom"/>
</dbReference>
<dbReference type="GO" id="GO:0005576">
    <property type="term" value="C:extracellular region"/>
    <property type="evidence" value="ECO:0007669"/>
    <property type="project" value="UniProtKB-SubCell"/>
</dbReference>
<feature type="region of interest" description="Disordered" evidence="3">
    <location>
        <begin position="46"/>
        <end position="71"/>
    </location>
</feature>
<dbReference type="InterPro" id="IPR051398">
    <property type="entry name" value="Polysacch_Deacetylase"/>
</dbReference>
<evidence type="ECO:0000313" key="5">
    <source>
        <dbReference type="EMBL" id="RMI43850.1"/>
    </source>
</evidence>
<dbReference type="GO" id="GO:0016810">
    <property type="term" value="F:hydrolase activity, acting on carbon-nitrogen (but not peptide) bonds"/>
    <property type="evidence" value="ECO:0007669"/>
    <property type="project" value="InterPro"/>
</dbReference>
<comment type="caution">
    <text evidence="5">The sequence shown here is derived from an EMBL/GenBank/DDBJ whole genome shotgun (WGS) entry which is preliminary data.</text>
</comment>